<dbReference type="RefSeq" id="XP_016759877.1">
    <property type="nucleotide sequence ID" value="XM_016909771.1"/>
</dbReference>
<dbReference type="GO" id="GO:0008270">
    <property type="term" value="F:zinc ion binding"/>
    <property type="evidence" value="ECO:0007669"/>
    <property type="project" value="InterPro"/>
</dbReference>
<evidence type="ECO:0000313" key="5">
    <source>
        <dbReference type="Proteomes" id="UP000016931"/>
    </source>
</evidence>
<keyword evidence="5" id="KW-1185">Reference proteome</keyword>
<dbReference type="STRING" id="692275.N1QKN7"/>
<dbReference type="InterPro" id="IPR001138">
    <property type="entry name" value="Zn2Cys6_DnaBD"/>
</dbReference>
<dbReference type="PROSITE" id="PS50048">
    <property type="entry name" value="ZN2_CY6_FUNGAL_2"/>
    <property type="match status" value="1"/>
</dbReference>
<evidence type="ECO:0000313" key="4">
    <source>
        <dbReference type="EMBL" id="EMF11756.1"/>
    </source>
</evidence>
<dbReference type="eggNOG" id="ENOG502SI37">
    <property type="taxonomic scope" value="Eukaryota"/>
</dbReference>
<accession>N1QKN7</accession>
<dbReference type="OMA" id="ECPGYVQ"/>
<dbReference type="GO" id="GO:0000981">
    <property type="term" value="F:DNA-binding transcription factor activity, RNA polymerase II-specific"/>
    <property type="evidence" value="ECO:0007669"/>
    <property type="project" value="InterPro"/>
</dbReference>
<dbReference type="GO" id="GO:0000976">
    <property type="term" value="F:transcription cis-regulatory region binding"/>
    <property type="evidence" value="ECO:0007669"/>
    <property type="project" value="TreeGrafter"/>
</dbReference>
<reference evidence="4 5" key="1">
    <citation type="journal article" date="2012" name="PLoS Pathog.">
        <title>Diverse lifestyles and strategies of plant pathogenesis encoded in the genomes of eighteen Dothideomycetes fungi.</title>
        <authorList>
            <person name="Ohm R.A."/>
            <person name="Feau N."/>
            <person name="Henrissat B."/>
            <person name="Schoch C.L."/>
            <person name="Horwitz B.A."/>
            <person name="Barry K.W."/>
            <person name="Condon B.J."/>
            <person name="Copeland A.C."/>
            <person name="Dhillon B."/>
            <person name="Glaser F."/>
            <person name="Hesse C.N."/>
            <person name="Kosti I."/>
            <person name="LaButti K."/>
            <person name="Lindquist E.A."/>
            <person name="Lucas S."/>
            <person name="Salamov A.A."/>
            <person name="Bradshaw R.E."/>
            <person name="Ciuffetti L."/>
            <person name="Hamelin R.C."/>
            <person name="Kema G.H.J."/>
            <person name="Lawrence C."/>
            <person name="Scott J.A."/>
            <person name="Spatafora J.W."/>
            <person name="Turgeon B.G."/>
            <person name="de Wit P.J.G.M."/>
            <person name="Zhong S."/>
            <person name="Goodwin S.B."/>
            <person name="Grigoriev I.V."/>
        </authorList>
    </citation>
    <scope>NUCLEOTIDE SEQUENCE [LARGE SCALE GENOMIC DNA]</scope>
    <source>
        <strain evidence="4 5">SO2202</strain>
    </source>
</reference>
<evidence type="ECO:0000256" key="2">
    <source>
        <dbReference type="ARBA" id="ARBA00023242"/>
    </source>
</evidence>
<comment type="subcellular location">
    <subcellularLocation>
        <location evidence="1">Nucleus</location>
    </subcellularLocation>
</comment>
<dbReference type="GeneID" id="27906908"/>
<name>N1QKN7_SPHMS</name>
<keyword evidence="2" id="KW-0539">Nucleus</keyword>
<gene>
    <name evidence="4" type="ORF">SEPMUDRAFT_66997</name>
</gene>
<dbReference type="Pfam" id="PF11951">
    <property type="entry name" value="Fungal_trans_2"/>
    <property type="match status" value="1"/>
</dbReference>
<dbReference type="PANTHER" id="PTHR37534">
    <property type="entry name" value="TRANSCRIPTIONAL ACTIVATOR PROTEIN UGA3"/>
    <property type="match status" value="1"/>
</dbReference>
<dbReference type="InterPro" id="IPR036864">
    <property type="entry name" value="Zn2-C6_fun-type_DNA-bd_sf"/>
</dbReference>
<dbReference type="GO" id="GO:0045944">
    <property type="term" value="P:positive regulation of transcription by RNA polymerase II"/>
    <property type="evidence" value="ECO:0007669"/>
    <property type="project" value="TreeGrafter"/>
</dbReference>
<dbReference type="SUPFAM" id="SSF57701">
    <property type="entry name" value="Zn2/Cys6 DNA-binding domain"/>
    <property type="match status" value="1"/>
</dbReference>
<dbReference type="Gene3D" id="4.10.240.10">
    <property type="entry name" value="Zn(2)-C6 fungal-type DNA-binding domain"/>
    <property type="match status" value="1"/>
</dbReference>
<dbReference type="PANTHER" id="PTHR37534:SF9">
    <property type="entry name" value="ZN(II)2CYS6 TRANSCRIPTION FACTOR (EUROFUNG)"/>
    <property type="match status" value="1"/>
</dbReference>
<proteinExistence type="predicted"/>
<dbReference type="InterPro" id="IPR021858">
    <property type="entry name" value="Fun_TF"/>
</dbReference>
<organism evidence="4 5">
    <name type="scientific">Sphaerulina musiva (strain SO2202)</name>
    <name type="common">Poplar stem canker fungus</name>
    <name type="synonym">Septoria musiva</name>
    <dbReference type="NCBI Taxonomy" id="692275"/>
    <lineage>
        <taxon>Eukaryota</taxon>
        <taxon>Fungi</taxon>
        <taxon>Dikarya</taxon>
        <taxon>Ascomycota</taxon>
        <taxon>Pezizomycotina</taxon>
        <taxon>Dothideomycetes</taxon>
        <taxon>Dothideomycetidae</taxon>
        <taxon>Mycosphaerellales</taxon>
        <taxon>Mycosphaerellaceae</taxon>
        <taxon>Sphaerulina</taxon>
    </lineage>
</organism>
<dbReference type="GO" id="GO:0005634">
    <property type="term" value="C:nucleus"/>
    <property type="evidence" value="ECO:0007669"/>
    <property type="project" value="UniProtKB-SubCell"/>
</dbReference>
<dbReference type="CDD" id="cd00067">
    <property type="entry name" value="GAL4"/>
    <property type="match status" value="1"/>
</dbReference>
<dbReference type="AlphaFoldDB" id="N1QKN7"/>
<dbReference type="EMBL" id="KB456265">
    <property type="protein sequence ID" value="EMF11756.1"/>
    <property type="molecule type" value="Genomic_DNA"/>
</dbReference>
<dbReference type="SMART" id="SM00066">
    <property type="entry name" value="GAL4"/>
    <property type="match status" value="1"/>
</dbReference>
<dbReference type="Proteomes" id="UP000016931">
    <property type="component" value="Unassembled WGS sequence"/>
</dbReference>
<sequence>MAQEPSERACDRCRERRVKCDKTQPTCLRCEKLGKPCPGYDKKRKFVDEGASLRKKYQSSAADDSVVAASPRPLQTTVRASSSAAVQPQPSITSPAVGLAVPVAVPAFTSPALPLPPPSSSPSSTLLPSFEALNNSLAVPRTEIGNISPSLVWPGSALDPPVQIPLTNDDLMLDEVWKNENFDPEYFDLQPDAYYSAAGNTCGFLPNIPEIVDEVDQSDILLASNSASATPLSTAIFSGSFSDSNLGAPESQLNTSALITSERDHEMAYLIRHFTESLGPWMDLFDRDKHFTHLVPLKALRDALLRNAIAAVAAKQLGRVKGRKPFTGRQYQKPSAMEVLDDTPAQVDWFYKAANYYDKAIAFSRQYLQAVSGELSDVHSPNTQHAAAAVSLANSDDLVVAVSIFSLYESLDNLETGGWLQHLAGLKSLLGAVSPSQQVQNQVSPSLTVGRLASFWNFARADYQAAYTNKQRTLLDTEDVALWNSCGLEIQEDGSIYKSSEVVKNESPHHSRVLADELVAHTLLWLVLRVMNYLASDETNSTARQSQWDLLVRQLDHWYGNLPDTFQPCAQIRHPTASGRTHHQQQRSQLFEVFFSIDICAAAIQLYHFARILLLLHRPLTASTTTTTATSDNNNNNITIPRNRLQAYRQVSTESIRHAHEIIGIALGRPQPAIRVEMLLPLSIAGACLEEHDEREVVLDLLHAIELDTGCATAARCEELRREWGWGDEPLGIA</sequence>
<protein>
    <recommendedName>
        <fullName evidence="3">Zn(2)-C6 fungal-type domain-containing protein</fullName>
    </recommendedName>
</protein>
<evidence type="ECO:0000256" key="1">
    <source>
        <dbReference type="ARBA" id="ARBA00004123"/>
    </source>
</evidence>
<dbReference type="PROSITE" id="PS00463">
    <property type="entry name" value="ZN2_CY6_FUNGAL_1"/>
    <property type="match status" value="1"/>
</dbReference>
<dbReference type="Pfam" id="PF00172">
    <property type="entry name" value="Zn_clus"/>
    <property type="match status" value="1"/>
</dbReference>
<evidence type="ECO:0000259" key="3">
    <source>
        <dbReference type="PROSITE" id="PS50048"/>
    </source>
</evidence>
<feature type="domain" description="Zn(2)-C6 fungal-type" evidence="3">
    <location>
        <begin position="9"/>
        <end position="37"/>
    </location>
</feature>
<dbReference type="HOGENOM" id="CLU_013869_1_0_1"/>
<dbReference type="OrthoDB" id="5418899at2759"/>